<dbReference type="RefSeq" id="WP_002593987.1">
    <property type="nucleotide sequence ID" value="NZ_KB850982.1"/>
</dbReference>
<dbReference type="Pfam" id="PF04909">
    <property type="entry name" value="Amidohydro_2"/>
    <property type="match status" value="1"/>
</dbReference>
<proteinExistence type="predicted"/>
<dbReference type="AlphaFoldDB" id="A0A0E2H647"/>
<reference evidence="3 4" key="1">
    <citation type="submission" date="2013-01" db="EMBL/GenBank/DDBJ databases">
        <title>The Genome Sequence of Clostridium clostridioforme 90A8.</title>
        <authorList>
            <consortium name="The Broad Institute Genome Sequencing Platform"/>
            <person name="Earl A."/>
            <person name="Ward D."/>
            <person name="Feldgarden M."/>
            <person name="Gevers D."/>
            <person name="Courvalin P."/>
            <person name="Lambert T."/>
            <person name="Walker B."/>
            <person name="Young S.K."/>
            <person name="Zeng Q."/>
            <person name="Gargeya S."/>
            <person name="Fitzgerald M."/>
            <person name="Haas B."/>
            <person name="Abouelleil A."/>
            <person name="Alvarado L."/>
            <person name="Arachchi H.M."/>
            <person name="Berlin A.M."/>
            <person name="Chapman S.B."/>
            <person name="Dewar J."/>
            <person name="Goldberg J."/>
            <person name="Griggs A."/>
            <person name="Gujja S."/>
            <person name="Hansen M."/>
            <person name="Howarth C."/>
            <person name="Imamovic A."/>
            <person name="Larimer J."/>
            <person name="McCowan C."/>
            <person name="Murphy C."/>
            <person name="Neiman D."/>
            <person name="Pearson M."/>
            <person name="Priest M."/>
            <person name="Roberts A."/>
            <person name="Saif S."/>
            <person name="Shea T."/>
            <person name="Sisk P."/>
            <person name="Sykes S."/>
            <person name="Wortman J."/>
            <person name="Nusbaum C."/>
            <person name="Birren B."/>
        </authorList>
    </citation>
    <scope>NUCLEOTIDE SEQUENCE [LARGE SCALE GENOMIC DNA]</scope>
    <source>
        <strain evidence="3 4">90A8</strain>
    </source>
</reference>
<dbReference type="InterPro" id="IPR032465">
    <property type="entry name" value="ACMSD"/>
</dbReference>
<evidence type="ECO:0000313" key="4">
    <source>
        <dbReference type="Proteomes" id="UP000013085"/>
    </source>
</evidence>
<dbReference type="PANTHER" id="PTHR21240">
    <property type="entry name" value="2-AMINO-3-CARBOXYLMUCONATE-6-SEMIALDEHYDE DECARBOXYLASE"/>
    <property type="match status" value="1"/>
</dbReference>
<evidence type="ECO:0000259" key="2">
    <source>
        <dbReference type="Pfam" id="PF04909"/>
    </source>
</evidence>
<dbReference type="GeneID" id="57962165"/>
<keyword evidence="1" id="KW-0456">Lyase</keyword>
<dbReference type="PANTHER" id="PTHR21240:SF19">
    <property type="entry name" value="CATALYTIC_ HYDROLASE"/>
    <property type="match status" value="1"/>
</dbReference>
<comment type="caution">
    <text evidence="3">The sequence shown here is derived from an EMBL/GenBank/DDBJ whole genome shotgun (WGS) entry which is preliminary data.</text>
</comment>
<organism evidence="3 4">
    <name type="scientific">[Clostridium] clostridioforme 90A8</name>
    <dbReference type="NCBI Taxonomy" id="999408"/>
    <lineage>
        <taxon>Bacteria</taxon>
        <taxon>Bacillati</taxon>
        <taxon>Bacillota</taxon>
        <taxon>Clostridia</taxon>
        <taxon>Lachnospirales</taxon>
        <taxon>Lachnospiraceae</taxon>
        <taxon>Enterocloster</taxon>
    </lineage>
</organism>
<dbReference type="GO" id="GO:0016787">
    <property type="term" value="F:hydrolase activity"/>
    <property type="evidence" value="ECO:0007669"/>
    <property type="project" value="InterPro"/>
</dbReference>
<dbReference type="HOGENOM" id="CLU_044590_2_1_9"/>
<dbReference type="EMBL" id="AGYR01000044">
    <property type="protein sequence ID" value="ENZ11072.1"/>
    <property type="molecule type" value="Genomic_DNA"/>
</dbReference>
<feature type="domain" description="Amidohydrolase-related" evidence="2">
    <location>
        <begin position="4"/>
        <end position="298"/>
    </location>
</feature>
<accession>A0A0E2H647</accession>
<evidence type="ECO:0000313" key="3">
    <source>
        <dbReference type="EMBL" id="ENZ11072.1"/>
    </source>
</evidence>
<evidence type="ECO:0000256" key="1">
    <source>
        <dbReference type="ARBA" id="ARBA00023239"/>
    </source>
</evidence>
<dbReference type="Gene3D" id="3.20.20.140">
    <property type="entry name" value="Metal-dependent hydrolases"/>
    <property type="match status" value="1"/>
</dbReference>
<dbReference type="InterPro" id="IPR006680">
    <property type="entry name" value="Amidohydro-rel"/>
</dbReference>
<name>A0A0E2H647_9FIRM</name>
<dbReference type="SUPFAM" id="SSF51556">
    <property type="entry name" value="Metallo-dependent hydrolases"/>
    <property type="match status" value="1"/>
</dbReference>
<gene>
    <name evidence="3" type="ORF">HMPREF1090_04104</name>
</gene>
<sequence>MNVIDIHAHIYERVAGITRGQPMSSTGLGRVAIGNEEVQFLPPSFEQSRSTAEMLIAYMDWCGIEKAVLMPNPYYGYHNRYFADSVQRHPSRLRGVALVDIMKGQEAARELASIYDQGILFGFKVEVDSTFQCAPGTRLTDSRLAPVWDCCSQYHQPVFIHMFRTEDIEDMGVLASAYPNICFVLCHMGADACFKKGMPESNYRQVLDLVKNRPNVFIDTSTVPVYFDEEYPWPSSVEIIQACYRHVGPEKMMWASDYPGMLNHGTMRQLINLVEKYCSHIPESHRQMIMADNARRLFFDNQK</sequence>
<dbReference type="GO" id="GO:0016831">
    <property type="term" value="F:carboxy-lyase activity"/>
    <property type="evidence" value="ECO:0007669"/>
    <property type="project" value="InterPro"/>
</dbReference>
<protein>
    <recommendedName>
        <fullName evidence="2">Amidohydrolase-related domain-containing protein</fullName>
    </recommendedName>
</protein>
<dbReference type="InterPro" id="IPR032466">
    <property type="entry name" value="Metal_Hydrolase"/>
</dbReference>
<dbReference type="Proteomes" id="UP000013085">
    <property type="component" value="Unassembled WGS sequence"/>
</dbReference>
<dbReference type="PATRIC" id="fig|999408.3.peg.4402"/>